<organism evidence="2 3">
    <name type="scientific">Pullulanibacillus pueri</name>
    <dbReference type="NCBI Taxonomy" id="1437324"/>
    <lineage>
        <taxon>Bacteria</taxon>
        <taxon>Bacillati</taxon>
        <taxon>Bacillota</taxon>
        <taxon>Bacilli</taxon>
        <taxon>Bacillales</taxon>
        <taxon>Sporolactobacillaceae</taxon>
        <taxon>Pullulanibacillus</taxon>
    </lineage>
</organism>
<evidence type="ECO:0000313" key="2">
    <source>
        <dbReference type="EMBL" id="GGH83617.1"/>
    </source>
</evidence>
<reference evidence="2" key="1">
    <citation type="journal article" date="2014" name="Int. J. Syst. Evol. Microbiol.">
        <title>Complete genome sequence of Corynebacterium casei LMG S-19264T (=DSM 44701T), isolated from a smear-ripened cheese.</title>
        <authorList>
            <consortium name="US DOE Joint Genome Institute (JGI-PGF)"/>
            <person name="Walter F."/>
            <person name="Albersmeier A."/>
            <person name="Kalinowski J."/>
            <person name="Ruckert C."/>
        </authorList>
    </citation>
    <scope>NUCLEOTIDE SEQUENCE</scope>
    <source>
        <strain evidence="2">CGMCC 1.12777</strain>
    </source>
</reference>
<dbReference type="Proteomes" id="UP000656813">
    <property type="component" value="Unassembled WGS sequence"/>
</dbReference>
<feature type="coiled-coil region" evidence="1">
    <location>
        <begin position="32"/>
        <end position="69"/>
    </location>
</feature>
<accession>A0A8J3EMK1</accession>
<proteinExistence type="predicted"/>
<dbReference type="EMBL" id="BMFV01000018">
    <property type="protein sequence ID" value="GGH83617.1"/>
    <property type="molecule type" value="Genomic_DNA"/>
</dbReference>
<protein>
    <submittedName>
        <fullName evidence="2">Uncharacterized protein</fullName>
    </submittedName>
</protein>
<gene>
    <name evidence="2" type="ORF">GCM10007096_24780</name>
</gene>
<evidence type="ECO:0000313" key="3">
    <source>
        <dbReference type="Proteomes" id="UP000656813"/>
    </source>
</evidence>
<keyword evidence="1" id="KW-0175">Coiled coil</keyword>
<dbReference type="AlphaFoldDB" id="A0A8J3EMK1"/>
<name>A0A8J3EMK1_9BACL</name>
<evidence type="ECO:0000256" key="1">
    <source>
        <dbReference type="SAM" id="Coils"/>
    </source>
</evidence>
<keyword evidence="3" id="KW-1185">Reference proteome</keyword>
<sequence>MESPINSTLKVGYPGKENDQFNVDESDVDWLIQTVDQAKARADKNKQDLEDMDRQLFKEQKENQRLRKALEDIVSKRKDYFGESELIIIAEAALEGDAT</sequence>
<dbReference type="RefSeq" id="WP_188497682.1">
    <property type="nucleotide sequence ID" value="NZ_BMFV01000018.1"/>
</dbReference>
<comment type="caution">
    <text evidence="2">The sequence shown here is derived from an EMBL/GenBank/DDBJ whole genome shotgun (WGS) entry which is preliminary data.</text>
</comment>
<reference evidence="2" key="2">
    <citation type="submission" date="2020-09" db="EMBL/GenBank/DDBJ databases">
        <authorList>
            <person name="Sun Q."/>
            <person name="Zhou Y."/>
        </authorList>
    </citation>
    <scope>NUCLEOTIDE SEQUENCE</scope>
    <source>
        <strain evidence="2">CGMCC 1.12777</strain>
    </source>
</reference>